<dbReference type="AlphaFoldDB" id="A0A1M6YHI2"/>
<protein>
    <recommendedName>
        <fullName evidence="4">DUF5020 domain-containing protein</fullName>
    </recommendedName>
</protein>
<dbReference type="Pfam" id="PF16412">
    <property type="entry name" value="DUF5020"/>
    <property type="match status" value="1"/>
</dbReference>
<proteinExistence type="predicted"/>
<evidence type="ECO:0000313" key="3">
    <source>
        <dbReference type="Proteomes" id="UP000184130"/>
    </source>
</evidence>
<dbReference type="RefSeq" id="WP_073211074.1">
    <property type="nucleotide sequence ID" value="NZ_FRBD01000028.1"/>
</dbReference>
<feature type="signal peptide" evidence="1">
    <location>
        <begin position="1"/>
        <end position="19"/>
    </location>
</feature>
<feature type="chain" id="PRO_5012296976" description="DUF5020 domain-containing protein" evidence="1">
    <location>
        <begin position="20"/>
        <end position="233"/>
    </location>
</feature>
<keyword evidence="1" id="KW-0732">Signal</keyword>
<gene>
    <name evidence="2" type="ORF">SAMN05216463_1283</name>
</gene>
<dbReference type="SUPFAM" id="SSF111364">
    <property type="entry name" value="Tsx-like channel"/>
    <property type="match status" value="1"/>
</dbReference>
<reference evidence="2 3" key="1">
    <citation type="submission" date="2016-11" db="EMBL/GenBank/DDBJ databases">
        <authorList>
            <person name="Jaros S."/>
            <person name="Januszkiewicz K."/>
            <person name="Wedrychowicz H."/>
        </authorList>
    </citation>
    <scope>NUCLEOTIDE SEQUENCE [LARGE SCALE GENOMIC DNA]</scope>
    <source>
        <strain evidence="2 3">KHT3</strain>
    </source>
</reference>
<dbReference type="OrthoDB" id="1007128at2"/>
<evidence type="ECO:0000256" key="1">
    <source>
        <dbReference type="SAM" id="SignalP"/>
    </source>
</evidence>
<dbReference type="GO" id="GO:0009279">
    <property type="term" value="C:cell outer membrane"/>
    <property type="evidence" value="ECO:0007669"/>
    <property type="project" value="InterPro"/>
</dbReference>
<dbReference type="EMBL" id="FRBD01000028">
    <property type="protein sequence ID" value="SHL17794.1"/>
    <property type="molecule type" value="Genomic_DNA"/>
</dbReference>
<dbReference type="InterPro" id="IPR036777">
    <property type="entry name" value="Channel_Tsx-like_sf"/>
</dbReference>
<evidence type="ECO:0000313" key="2">
    <source>
        <dbReference type="EMBL" id="SHL17794.1"/>
    </source>
</evidence>
<sequence length="233" mass="26990">MKKFFSLVLMAVAALSVNAQNVQLHYDFGRNIYSNQEDGRQKVTMTLEQFKADQWGSWYYFVDVDFTNKFVESAYTEISREFNIGNKGFAAHVEYNGGLNRFQSFQQAALIGAAYNGHNADFSKTWSAQLMYKRFFKSYEGTSAYNSVQFTGVWGLNFANKKCTFSGFFDLWRGEKANGHGQLVFLSEPQFWYNFTNHFSVGTEIELSNNFIYNTYDDHSFFVNPTLAVKWNF</sequence>
<dbReference type="Proteomes" id="UP000184130">
    <property type="component" value="Unassembled WGS sequence"/>
</dbReference>
<accession>A0A1M6YHI2</accession>
<organism evidence="2 3">
    <name type="scientific">Xylanibacter ruminicola</name>
    <name type="common">Prevotella ruminicola</name>
    <dbReference type="NCBI Taxonomy" id="839"/>
    <lineage>
        <taxon>Bacteria</taxon>
        <taxon>Pseudomonadati</taxon>
        <taxon>Bacteroidota</taxon>
        <taxon>Bacteroidia</taxon>
        <taxon>Bacteroidales</taxon>
        <taxon>Prevotellaceae</taxon>
        <taxon>Xylanibacter</taxon>
    </lineage>
</organism>
<name>A0A1M6YHI2_XYLRU</name>
<evidence type="ECO:0008006" key="4">
    <source>
        <dbReference type="Google" id="ProtNLM"/>
    </source>
</evidence>